<evidence type="ECO:0000313" key="2">
    <source>
        <dbReference type="EMBL" id="DAD33786.1"/>
    </source>
</evidence>
<evidence type="ECO:0000256" key="1">
    <source>
        <dbReference type="SAM" id="MobiDB-lite"/>
    </source>
</evidence>
<dbReference type="EMBL" id="DUZY01000003">
    <property type="protein sequence ID" value="DAD33786.1"/>
    <property type="molecule type" value="Genomic_DNA"/>
</dbReference>
<gene>
    <name evidence="2" type="ORF">HUJ06_012638</name>
</gene>
<name>A0A822YSN1_NELNU</name>
<keyword evidence="3" id="KW-1185">Reference proteome</keyword>
<proteinExistence type="predicted"/>
<reference evidence="2 3" key="1">
    <citation type="journal article" date="2020" name="Mol. Biol. Evol.">
        <title>Distinct Expression and Methylation Patterns for Genes with Different Fates following a Single Whole-Genome Duplication in Flowering Plants.</title>
        <authorList>
            <person name="Shi T."/>
            <person name="Rahmani R.S."/>
            <person name="Gugger P.F."/>
            <person name="Wang M."/>
            <person name="Li H."/>
            <person name="Zhang Y."/>
            <person name="Li Z."/>
            <person name="Wang Q."/>
            <person name="Van de Peer Y."/>
            <person name="Marchal K."/>
            <person name="Chen J."/>
        </authorList>
    </citation>
    <scope>NUCLEOTIDE SEQUENCE [LARGE SCALE GENOMIC DNA]</scope>
    <source>
        <tissue evidence="2">Leaf</tissue>
    </source>
</reference>
<organism evidence="2 3">
    <name type="scientific">Nelumbo nucifera</name>
    <name type="common">Sacred lotus</name>
    <dbReference type="NCBI Taxonomy" id="4432"/>
    <lineage>
        <taxon>Eukaryota</taxon>
        <taxon>Viridiplantae</taxon>
        <taxon>Streptophyta</taxon>
        <taxon>Embryophyta</taxon>
        <taxon>Tracheophyta</taxon>
        <taxon>Spermatophyta</taxon>
        <taxon>Magnoliopsida</taxon>
        <taxon>Proteales</taxon>
        <taxon>Nelumbonaceae</taxon>
        <taxon>Nelumbo</taxon>
    </lineage>
</organism>
<sequence>MAQITPLVHPPGVRCNAGPSDAASHNSNTKPKPMRIGWTNIPFGIMGSRIVVAIQAFPDTDIEEEKIVVNKEENKRPSFQIAVKMGGWNKSEPSKCRGHYD</sequence>
<accession>A0A822YSN1</accession>
<protein>
    <submittedName>
        <fullName evidence="2">Uncharacterized protein</fullName>
    </submittedName>
</protein>
<dbReference type="Proteomes" id="UP000607653">
    <property type="component" value="Unassembled WGS sequence"/>
</dbReference>
<comment type="caution">
    <text evidence="2">The sequence shown here is derived from an EMBL/GenBank/DDBJ whole genome shotgun (WGS) entry which is preliminary data.</text>
</comment>
<evidence type="ECO:0000313" key="3">
    <source>
        <dbReference type="Proteomes" id="UP000607653"/>
    </source>
</evidence>
<feature type="region of interest" description="Disordered" evidence="1">
    <location>
        <begin position="1"/>
        <end position="35"/>
    </location>
</feature>
<dbReference type="AlphaFoldDB" id="A0A822YSN1"/>